<feature type="compositionally biased region" description="Basic and acidic residues" evidence="1">
    <location>
        <begin position="265"/>
        <end position="282"/>
    </location>
</feature>
<organism evidence="2 4">
    <name type="scientific">Russula ochroleuca</name>
    <dbReference type="NCBI Taxonomy" id="152965"/>
    <lineage>
        <taxon>Eukaryota</taxon>
        <taxon>Fungi</taxon>
        <taxon>Dikarya</taxon>
        <taxon>Basidiomycota</taxon>
        <taxon>Agaricomycotina</taxon>
        <taxon>Agaricomycetes</taxon>
        <taxon>Russulales</taxon>
        <taxon>Russulaceae</taxon>
        <taxon>Russula</taxon>
    </lineage>
</organism>
<dbReference type="Proteomes" id="UP000759537">
    <property type="component" value="Unassembled WGS sequence"/>
</dbReference>
<dbReference type="AlphaFoldDB" id="A0A9P5JUJ3"/>
<name>A0A9P5JUJ3_9AGAM</name>
<dbReference type="InterPro" id="IPR022024">
    <property type="entry name" value="DUF3602"/>
</dbReference>
<reference evidence="2" key="2">
    <citation type="journal article" date="2020" name="Nat. Commun.">
        <title>Large-scale genome sequencing of mycorrhizal fungi provides insights into the early evolution of symbiotic traits.</title>
        <authorList>
            <person name="Miyauchi S."/>
            <person name="Kiss E."/>
            <person name="Kuo A."/>
            <person name="Drula E."/>
            <person name="Kohler A."/>
            <person name="Sanchez-Garcia M."/>
            <person name="Morin E."/>
            <person name="Andreopoulos B."/>
            <person name="Barry K.W."/>
            <person name="Bonito G."/>
            <person name="Buee M."/>
            <person name="Carver A."/>
            <person name="Chen C."/>
            <person name="Cichocki N."/>
            <person name="Clum A."/>
            <person name="Culley D."/>
            <person name="Crous P.W."/>
            <person name="Fauchery L."/>
            <person name="Girlanda M."/>
            <person name="Hayes R.D."/>
            <person name="Keri Z."/>
            <person name="LaButti K."/>
            <person name="Lipzen A."/>
            <person name="Lombard V."/>
            <person name="Magnuson J."/>
            <person name="Maillard F."/>
            <person name="Murat C."/>
            <person name="Nolan M."/>
            <person name="Ohm R.A."/>
            <person name="Pangilinan J."/>
            <person name="Pereira M.F."/>
            <person name="Perotto S."/>
            <person name="Peter M."/>
            <person name="Pfister S."/>
            <person name="Riley R."/>
            <person name="Sitrit Y."/>
            <person name="Stielow J.B."/>
            <person name="Szollosi G."/>
            <person name="Zifcakova L."/>
            <person name="Stursova M."/>
            <person name="Spatafora J.W."/>
            <person name="Tedersoo L."/>
            <person name="Vaario L.M."/>
            <person name="Yamada A."/>
            <person name="Yan M."/>
            <person name="Wang P."/>
            <person name="Xu J."/>
            <person name="Bruns T."/>
            <person name="Baldrian P."/>
            <person name="Vilgalys R."/>
            <person name="Dunand C."/>
            <person name="Henrissat B."/>
            <person name="Grigoriev I.V."/>
            <person name="Hibbett D."/>
            <person name="Nagy L.G."/>
            <person name="Martin F.M."/>
        </authorList>
    </citation>
    <scope>NUCLEOTIDE SEQUENCE</scope>
    <source>
        <strain evidence="2">Prilba</strain>
    </source>
</reference>
<evidence type="ECO:0000313" key="4">
    <source>
        <dbReference type="Proteomes" id="UP000759537"/>
    </source>
</evidence>
<evidence type="ECO:0000313" key="2">
    <source>
        <dbReference type="EMBL" id="KAF8461566.1"/>
    </source>
</evidence>
<dbReference type="EMBL" id="WHVB01000122">
    <property type="protein sequence ID" value="KAF8461566.1"/>
    <property type="molecule type" value="Genomic_DNA"/>
</dbReference>
<keyword evidence="4" id="KW-1185">Reference proteome</keyword>
<protein>
    <submittedName>
        <fullName evidence="2">Uncharacterized protein</fullName>
    </submittedName>
</protein>
<feature type="compositionally biased region" description="Polar residues" evidence="1">
    <location>
        <begin position="82"/>
        <end position="91"/>
    </location>
</feature>
<feature type="compositionally biased region" description="Basic and acidic residues" evidence="1">
    <location>
        <begin position="45"/>
        <end position="59"/>
    </location>
</feature>
<sequence>MSVLNSERSTSRGRANGFQLTGRGGAGNFRSPSREPATNGPEDYSDTRGRDPIPSRDPDVISIGRGGAGNIRSPSRDAIRVKNQSPESSPIRSELRGRGYDRDLITAIDNAHDTGYSTGRGGIGNMTNSPSNSQSRSRSRELAHTAGRGGVGNAYIGGPTEKVIEEVDESERAAHQHLAGMYSSGRGGVGNLTAGEAPYREGSLNPHGVNHPHATHSHDAESFGRGGSGNIYRDPSREPGVKNTRNPLSGFLHGLAHGSGGNSKGEQRGRSIGREGDLVATG</sequence>
<evidence type="ECO:0000256" key="1">
    <source>
        <dbReference type="SAM" id="MobiDB-lite"/>
    </source>
</evidence>
<dbReference type="OrthoDB" id="2537432at2759"/>
<gene>
    <name evidence="3" type="ORF">DFH94DRAFT_671918</name>
    <name evidence="2" type="ORF">DFH94DRAFT_677657</name>
</gene>
<dbReference type="PANTHER" id="PTHR34693">
    <property type="entry name" value="PROTEIN PAR32"/>
    <property type="match status" value="1"/>
</dbReference>
<proteinExistence type="predicted"/>
<feature type="region of interest" description="Disordered" evidence="1">
    <location>
        <begin position="209"/>
        <end position="282"/>
    </location>
</feature>
<dbReference type="EMBL" id="WHVB01000013">
    <property type="protein sequence ID" value="KAF8477685.1"/>
    <property type="molecule type" value="Genomic_DNA"/>
</dbReference>
<dbReference type="PANTHER" id="PTHR34693:SF1">
    <property type="entry name" value="PROTEIN PAR32"/>
    <property type="match status" value="1"/>
</dbReference>
<feature type="region of interest" description="Disordered" evidence="1">
    <location>
        <begin position="1"/>
        <end position="98"/>
    </location>
</feature>
<accession>A0A9P5JUJ3</accession>
<dbReference type="Pfam" id="PF12223">
    <property type="entry name" value="DUF3602"/>
    <property type="match status" value="3"/>
</dbReference>
<comment type="caution">
    <text evidence="2">The sequence shown here is derived from an EMBL/GenBank/DDBJ whole genome shotgun (WGS) entry which is preliminary data.</text>
</comment>
<dbReference type="InterPro" id="IPR053203">
    <property type="entry name" value="Cisplatin_resist-associated"/>
</dbReference>
<reference evidence="2" key="1">
    <citation type="submission" date="2019-10" db="EMBL/GenBank/DDBJ databases">
        <authorList>
            <consortium name="DOE Joint Genome Institute"/>
            <person name="Kuo A."/>
            <person name="Miyauchi S."/>
            <person name="Kiss E."/>
            <person name="Drula E."/>
            <person name="Kohler A."/>
            <person name="Sanchez-Garcia M."/>
            <person name="Andreopoulos B."/>
            <person name="Barry K.W."/>
            <person name="Bonito G."/>
            <person name="Buee M."/>
            <person name="Carver A."/>
            <person name="Chen C."/>
            <person name="Cichocki N."/>
            <person name="Clum A."/>
            <person name="Culley D."/>
            <person name="Crous P.W."/>
            <person name="Fauchery L."/>
            <person name="Girlanda M."/>
            <person name="Hayes R."/>
            <person name="Keri Z."/>
            <person name="LaButti K."/>
            <person name="Lipzen A."/>
            <person name="Lombard V."/>
            <person name="Magnuson J."/>
            <person name="Maillard F."/>
            <person name="Morin E."/>
            <person name="Murat C."/>
            <person name="Nolan M."/>
            <person name="Ohm R."/>
            <person name="Pangilinan J."/>
            <person name="Pereira M."/>
            <person name="Perotto S."/>
            <person name="Peter M."/>
            <person name="Riley R."/>
            <person name="Sitrit Y."/>
            <person name="Stielow B."/>
            <person name="Szollosi G."/>
            <person name="Zifcakova L."/>
            <person name="Stursova M."/>
            <person name="Spatafora J.W."/>
            <person name="Tedersoo L."/>
            <person name="Vaario L.-M."/>
            <person name="Yamada A."/>
            <person name="Yan M."/>
            <person name="Wang P."/>
            <person name="Xu J."/>
            <person name="Bruns T."/>
            <person name="Baldrian P."/>
            <person name="Vilgalys R."/>
            <person name="Henrissat B."/>
            <person name="Grigoriev I.V."/>
            <person name="Hibbett D."/>
            <person name="Nagy L.G."/>
            <person name="Martin F.M."/>
        </authorList>
    </citation>
    <scope>NUCLEOTIDE SEQUENCE</scope>
    <source>
        <strain evidence="2">Prilba</strain>
    </source>
</reference>
<feature type="region of interest" description="Disordered" evidence="1">
    <location>
        <begin position="111"/>
        <end position="156"/>
    </location>
</feature>
<evidence type="ECO:0000313" key="3">
    <source>
        <dbReference type="EMBL" id="KAF8477685.1"/>
    </source>
</evidence>